<reference evidence="4 5" key="1">
    <citation type="journal article" date="2015" name="Mol. Plant Microbe Interact.">
        <title>Genome, transcriptome, and functional analyses of Penicillium expansum provide new insights into secondary metabolism and pathogenicity.</title>
        <authorList>
            <person name="Ballester A.R."/>
            <person name="Marcet-Houben M."/>
            <person name="Levin E."/>
            <person name="Sela N."/>
            <person name="Selma-Lazaro C."/>
            <person name="Carmona L."/>
            <person name="Wisniewski M."/>
            <person name="Droby S."/>
            <person name="Gonzalez-Candelas L."/>
            <person name="Gabaldon T."/>
        </authorList>
    </citation>
    <scope>NUCLEOTIDE SEQUENCE [LARGE SCALE GENOMIC DNA]</scope>
    <source>
        <strain evidence="4 5">MD-8</strain>
    </source>
</reference>
<dbReference type="EMBL" id="JQFZ01000266">
    <property type="protein sequence ID" value="KGO52400.1"/>
    <property type="molecule type" value="Genomic_DNA"/>
</dbReference>
<dbReference type="RefSeq" id="XP_016595150.1">
    <property type="nucleotide sequence ID" value="XM_016748308.1"/>
</dbReference>
<dbReference type="VEuPathDB" id="FungiDB:PEXP_029670"/>
<sequence>MPSLPSLAHDPAPKLPTLTPKQIQHYQEKGYLILPQAQHHLFPSLQSFKSWIHEVSVWPSPPDPTKPESYRLYYEPSPVPGEDPLLFDTERVSESHQPLANIITGPAAISLLHQLTGQQMLLFKDEVAWKLPGGRGAIPHIDLPAYGDFAPEFVEIMIAVDAHTAENGCMEVVDGSHREEVPFGEGGRIVGDWVQKLEGQGREFVPVVLEAGDILIFGEKLAHRLGPNKTDQRRAAVFATYHFDLEKPDLRDEFFAHRLVFD</sequence>
<comment type="cofactor">
    <cofactor evidence="1">
        <name>Fe cation</name>
        <dbReference type="ChEBI" id="CHEBI:24875"/>
    </cofactor>
</comment>
<name>A0A0A2IXY0_PENEN</name>
<dbReference type="PANTHER" id="PTHR20883">
    <property type="entry name" value="PHYTANOYL-COA DIOXYGENASE DOMAIN CONTAINING 1"/>
    <property type="match status" value="1"/>
</dbReference>
<dbReference type="HOGENOM" id="CLU_048953_10_0_1"/>
<dbReference type="SUPFAM" id="SSF51197">
    <property type="entry name" value="Clavaminate synthase-like"/>
    <property type="match status" value="1"/>
</dbReference>
<evidence type="ECO:0000256" key="2">
    <source>
        <dbReference type="ARBA" id="ARBA00005830"/>
    </source>
</evidence>
<dbReference type="InterPro" id="IPR008775">
    <property type="entry name" value="Phytyl_CoA_dOase-like"/>
</dbReference>
<dbReference type="Gene3D" id="2.60.120.620">
    <property type="entry name" value="q2cbj1_9rhob like domain"/>
    <property type="match status" value="1"/>
</dbReference>
<dbReference type="AlphaFoldDB" id="A0A0A2IXY0"/>
<evidence type="ECO:0000256" key="1">
    <source>
        <dbReference type="ARBA" id="ARBA00001962"/>
    </source>
</evidence>
<evidence type="ECO:0000313" key="5">
    <source>
        <dbReference type="Proteomes" id="UP000030143"/>
    </source>
</evidence>
<dbReference type="Pfam" id="PF05721">
    <property type="entry name" value="PhyH"/>
    <property type="match status" value="1"/>
</dbReference>
<protein>
    <submittedName>
        <fullName evidence="4">Phytanoyl-CoA dioxygenase</fullName>
    </submittedName>
</protein>
<comment type="similarity">
    <text evidence="2">Belongs to the PhyH family.</text>
</comment>
<evidence type="ECO:0000313" key="4">
    <source>
        <dbReference type="EMBL" id="KGO52400.1"/>
    </source>
</evidence>
<keyword evidence="4" id="KW-0560">Oxidoreductase</keyword>
<proteinExistence type="inferred from homology"/>
<dbReference type="OrthoDB" id="445007at2759"/>
<keyword evidence="5" id="KW-1185">Reference proteome</keyword>
<dbReference type="Proteomes" id="UP000030143">
    <property type="component" value="Unassembled WGS sequence"/>
</dbReference>
<dbReference type="STRING" id="27334.A0A0A2IXY0"/>
<dbReference type="PANTHER" id="PTHR20883:SF46">
    <property type="entry name" value="PHYTANOYL-COA HYDROXYLASE"/>
    <property type="match status" value="1"/>
</dbReference>
<accession>A0A0A2IXY0</accession>
<organism evidence="4 5">
    <name type="scientific">Penicillium expansum</name>
    <name type="common">Blue mold rot fungus</name>
    <dbReference type="NCBI Taxonomy" id="27334"/>
    <lineage>
        <taxon>Eukaryota</taxon>
        <taxon>Fungi</taxon>
        <taxon>Dikarya</taxon>
        <taxon>Ascomycota</taxon>
        <taxon>Pezizomycotina</taxon>
        <taxon>Eurotiomycetes</taxon>
        <taxon>Eurotiomycetidae</taxon>
        <taxon>Eurotiales</taxon>
        <taxon>Aspergillaceae</taxon>
        <taxon>Penicillium</taxon>
    </lineage>
</organism>
<gene>
    <name evidence="4" type="ORF">PEX2_110420</name>
</gene>
<dbReference type="GO" id="GO:0051213">
    <property type="term" value="F:dioxygenase activity"/>
    <property type="evidence" value="ECO:0007669"/>
    <property type="project" value="UniProtKB-KW"/>
</dbReference>
<dbReference type="GeneID" id="27683729"/>
<dbReference type="PhylomeDB" id="A0A0A2IXY0"/>
<keyword evidence="4" id="KW-0223">Dioxygenase</keyword>
<comment type="caution">
    <text evidence="4">The sequence shown here is derived from an EMBL/GenBank/DDBJ whole genome shotgun (WGS) entry which is preliminary data.</text>
</comment>
<keyword evidence="3" id="KW-0408">Iron</keyword>
<evidence type="ECO:0000256" key="3">
    <source>
        <dbReference type="ARBA" id="ARBA00023004"/>
    </source>
</evidence>